<protein>
    <submittedName>
        <fullName evidence="2">Uncharacterized protein</fullName>
    </submittedName>
</protein>
<dbReference type="InterPro" id="IPR028065">
    <property type="entry name" value="TERB2"/>
</dbReference>
<dbReference type="OrthoDB" id="5278943at2759"/>
<accession>V4AZI5</accession>
<dbReference type="GO" id="GO:0007129">
    <property type="term" value="P:homologous chromosome pairing at meiosis"/>
    <property type="evidence" value="ECO:0007669"/>
    <property type="project" value="TreeGrafter"/>
</dbReference>
<dbReference type="AlphaFoldDB" id="V4AZI5"/>
<dbReference type="CTD" id="20235488"/>
<dbReference type="GO" id="GO:0070197">
    <property type="term" value="P:meiotic attachment of telomere to nuclear envelope"/>
    <property type="evidence" value="ECO:0007669"/>
    <property type="project" value="TreeGrafter"/>
</dbReference>
<proteinExistence type="predicted"/>
<dbReference type="Proteomes" id="UP000030746">
    <property type="component" value="Unassembled WGS sequence"/>
</dbReference>
<name>V4AZI5_LOTGI</name>
<dbReference type="Pfam" id="PF15101">
    <property type="entry name" value="TERB2"/>
    <property type="match status" value="1"/>
</dbReference>
<gene>
    <name evidence="2" type="ORF">LOTGIDRAFT_149761</name>
</gene>
<evidence type="ECO:0000313" key="3">
    <source>
        <dbReference type="Proteomes" id="UP000030746"/>
    </source>
</evidence>
<organism evidence="2 3">
    <name type="scientific">Lottia gigantea</name>
    <name type="common">Giant owl limpet</name>
    <dbReference type="NCBI Taxonomy" id="225164"/>
    <lineage>
        <taxon>Eukaryota</taxon>
        <taxon>Metazoa</taxon>
        <taxon>Spiralia</taxon>
        <taxon>Lophotrochozoa</taxon>
        <taxon>Mollusca</taxon>
        <taxon>Gastropoda</taxon>
        <taxon>Patellogastropoda</taxon>
        <taxon>Lottioidea</taxon>
        <taxon>Lottiidae</taxon>
        <taxon>Lottia</taxon>
    </lineage>
</organism>
<dbReference type="PANTHER" id="PTHR35345:SF1">
    <property type="entry name" value="TELOMERE REPEATS-BINDING BOUQUET FORMATION PROTEIN 2"/>
    <property type="match status" value="1"/>
</dbReference>
<evidence type="ECO:0000313" key="2">
    <source>
        <dbReference type="EMBL" id="ESP00546.1"/>
    </source>
</evidence>
<keyword evidence="3" id="KW-1185">Reference proteome</keyword>
<dbReference type="OMA" id="HNFWILE"/>
<dbReference type="STRING" id="225164.V4AZI5"/>
<dbReference type="GO" id="GO:0005637">
    <property type="term" value="C:nuclear inner membrane"/>
    <property type="evidence" value="ECO:0007669"/>
    <property type="project" value="TreeGrafter"/>
</dbReference>
<dbReference type="GeneID" id="20235488"/>
<dbReference type="EMBL" id="KB200701">
    <property type="protein sequence ID" value="ESP00546.1"/>
    <property type="molecule type" value="Genomic_DNA"/>
</dbReference>
<dbReference type="RefSeq" id="XP_009048665.1">
    <property type="nucleotide sequence ID" value="XM_009050417.1"/>
</dbReference>
<dbReference type="HOGENOM" id="CLU_1534026_0_0_1"/>
<sequence length="199" mass="22864">MFDGVTAWFSSSVDDNTVTDWKSEKGEVKDLDEAQFIFSNESEARDTKSLYKSNAYLNEHLAIFHSQYIVDCLQNGDTRNIVLGRYFLPPLPLQHFMKKQMKFDWKDKKDKKEINNKSNMAKKNTEKASGTNSSPSKHYQTTNKTQTPVSTRTRSTVPSLHKQTEYSNIRHIDDLPKVKGKLIDFVPGQNGCEVFMKNS</sequence>
<evidence type="ECO:0000256" key="1">
    <source>
        <dbReference type="SAM" id="MobiDB-lite"/>
    </source>
</evidence>
<feature type="region of interest" description="Disordered" evidence="1">
    <location>
        <begin position="107"/>
        <end position="164"/>
    </location>
</feature>
<reference evidence="2" key="1">
    <citation type="journal article" date="2013" name="Nature">
        <title>Insights into bilaterian evolution from three spiralian genomes.</title>
        <authorList>
            <person name="Simakov O."/>
            <person name="Marletaz F."/>
            <person name="Cho S.J."/>
            <person name="Edsinger-Gonzales E."/>
            <person name="Havlak P."/>
            <person name="Hellsten U."/>
            <person name="Kuo D.H."/>
            <person name="Larsson T."/>
            <person name="Lv J."/>
            <person name="Arendt D."/>
            <person name="Savage R."/>
            <person name="Osoegawa K."/>
            <person name="de Jong P."/>
            <person name="Grimwood J."/>
            <person name="Chapman J.A."/>
            <person name="Shapiro H."/>
            <person name="Aerts A."/>
            <person name="Otillar R.P."/>
            <person name="Terry A.Y."/>
            <person name="Boore J.L."/>
            <person name="Grigoriev I.V."/>
            <person name="Lindberg D.R."/>
            <person name="Seaver E.C."/>
            <person name="Weisblat D.A."/>
            <person name="Putnam N.H."/>
            <person name="Rokhsar D.S."/>
        </authorList>
    </citation>
    <scope>NUCLEOTIDE SEQUENCE [LARGE SCALE GENOMIC DNA]</scope>
</reference>
<dbReference type="KEGG" id="lgi:LOTGIDRAFT_149761"/>
<feature type="compositionally biased region" description="Polar residues" evidence="1">
    <location>
        <begin position="127"/>
        <end position="158"/>
    </location>
</feature>
<dbReference type="PANTHER" id="PTHR35345">
    <property type="entry name" value="TELOMERE REPEATS-BINDING BOUQUET FORMATION PROTEIN 2"/>
    <property type="match status" value="1"/>
</dbReference>